<dbReference type="PROSITE" id="PS00885">
    <property type="entry name" value="EPSP_SYNTHASE_2"/>
    <property type="match status" value="1"/>
</dbReference>
<dbReference type="GO" id="GO:0009423">
    <property type="term" value="P:chorismate biosynthetic process"/>
    <property type="evidence" value="ECO:0007669"/>
    <property type="project" value="UniProtKB-UniRule"/>
</dbReference>
<dbReference type="PANTHER" id="PTHR21090">
    <property type="entry name" value="AROM/DEHYDROQUINATE SYNTHASE"/>
    <property type="match status" value="1"/>
</dbReference>
<feature type="binding site" evidence="9">
    <location>
        <position position="310"/>
    </location>
    <ligand>
        <name>3-phosphoshikimate</name>
        <dbReference type="ChEBI" id="CHEBI:145989"/>
    </ligand>
</feature>
<evidence type="ECO:0000256" key="8">
    <source>
        <dbReference type="ARBA" id="ARBA00044633"/>
    </source>
</evidence>
<feature type="domain" description="Enolpyruvate transferase" evidence="10">
    <location>
        <begin position="4"/>
        <end position="416"/>
    </location>
</feature>
<evidence type="ECO:0000256" key="2">
    <source>
        <dbReference type="ARBA" id="ARBA00004811"/>
    </source>
</evidence>
<keyword evidence="6 9" id="KW-0808">Transferase</keyword>
<dbReference type="HAMAP" id="MF_00210">
    <property type="entry name" value="EPSP_synth"/>
    <property type="match status" value="1"/>
</dbReference>
<keyword evidence="12" id="KW-1185">Reference proteome</keyword>
<evidence type="ECO:0000256" key="7">
    <source>
        <dbReference type="ARBA" id="ARBA00023141"/>
    </source>
</evidence>
<organism evidence="11 12">
    <name type="scientific">Polycladospora coralii</name>
    <dbReference type="NCBI Taxonomy" id="2771432"/>
    <lineage>
        <taxon>Bacteria</taxon>
        <taxon>Bacillati</taxon>
        <taxon>Bacillota</taxon>
        <taxon>Bacilli</taxon>
        <taxon>Bacillales</taxon>
        <taxon>Thermoactinomycetaceae</taxon>
        <taxon>Polycladospora</taxon>
    </lineage>
</organism>
<name>A0A926N920_9BACL</name>
<evidence type="ECO:0000313" key="11">
    <source>
        <dbReference type="EMBL" id="MBD1371607.1"/>
    </source>
</evidence>
<dbReference type="InterPro" id="IPR001986">
    <property type="entry name" value="Enolpyruvate_Tfrase_dom"/>
</dbReference>
<dbReference type="EC" id="2.5.1.19" evidence="9"/>
<evidence type="ECO:0000256" key="4">
    <source>
        <dbReference type="ARBA" id="ARBA00022490"/>
    </source>
</evidence>
<comment type="catalytic activity">
    <reaction evidence="8">
        <text>3-phosphoshikimate + phosphoenolpyruvate = 5-O-(1-carboxyvinyl)-3-phosphoshikimate + phosphate</text>
        <dbReference type="Rhea" id="RHEA:21256"/>
        <dbReference type="ChEBI" id="CHEBI:43474"/>
        <dbReference type="ChEBI" id="CHEBI:57701"/>
        <dbReference type="ChEBI" id="CHEBI:58702"/>
        <dbReference type="ChEBI" id="CHEBI:145989"/>
        <dbReference type="EC" id="2.5.1.19"/>
    </reaction>
    <physiologicalReaction direction="left-to-right" evidence="8">
        <dbReference type="Rhea" id="RHEA:21257"/>
    </physiologicalReaction>
</comment>
<feature type="binding site" evidence="9">
    <location>
        <position position="16"/>
    </location>
    <ligand>
        <name>phosphoenolpyruvate</name>
        <dbReference type="ChEBI" id="CHEBI:58702"/>
    </ligand>
</feature>
<dbReference type="GO" id="GO:0003866">
    <property type="term" value="F:3-phosphoshikimate 1-carboxyvinyltransferase activity"/>
    <property type="evidence" value="ECO:0007669"/>
    <property type="project" value="UniProtKB-UniRule"/>
</dbReference>
<dbReference type="NCBIfam" id="TIGR01356">
    <property type="entry name" value="aroA"/>
    <property type="match status" value="1"/>
</dbReference>
<feature type="binding site" evidence="9">
    <location>
        <position position="89"/>
    </location>
    <ligand>
        <name>phosphoenolpyruvate</name>
        <dbReference type="ChEBI" id="CHEBI:58702"/>
    </ligand>
</feature>
<dbReference type="GO" id="GO:0005737">
    <property type="term" value="C:cytoplasm"/>
    <property type="evidence" value="ECO:0007669"/>
    <property type="project" value="UniProtKB-SubCell"/>
</dbReference>
<dbReference type="PROSITE" id="PS00104">
    <property type="entry name" value="EPSP_SYNTHASE_1"/>
    <property type="match status" value="1"/>
</dbReference>
<feature type="binding site" evidence="9">
    <location>
        <position position="21"/>
    </location>
    <ligand>
        <name>3-phosphoshikimate</name>
        <dbReference type="ChEBI" id="CHEBI:145989"/>
    </ligand>
</feature>
<feature type="binding site" evidence="9">
    <location>
        <position position="117"/>
    </location>
    <ligand>
        <name>phosphoenolpyruvate</name>
        <dbReference type="ChEBI" id="CHEBI:58702"/>
    </ligand>
</feature>
<dbReference type="GO" id="GO:0009073">
    <property type="term" value="P:aromatic amino acid family biosynthetic process"/>
    <property type="evidence" value="ECO:0007669"/>
    <property type="project" value="UniProtKB-KW"/>
</dbReference>
<dbReference type="PIRSF" id="PIRSF000505">
    <property type="entry name" value="EPSPS"/>
    <property type="match status" value="1"/>
</dbReference>
<feature type="binding site" evidence="9">
    <location>
        <position position="164"/>
    </location>
    <ligand>
        <name>3-phosphoshikimate</name>
        <dbReference type="ChEBI" id="CHEBI:145989"/>
    </ligand>
</feature>
<feature type="binding site" evidence="9">
    <location>
        <position position="337"/>
    </location>
    <ligand>
        <name>3-phosphoshikimate</name>
        <dbReference type="ChEBI" id="CHEBI:145989"/>
    </ligand>
</feature>
<dbReference type="CDD" id="cd01556">
    <property type="entry name" value="EPSP_synthase"/>
    <property type="match status" value="1"/>
</dbReference>
<dbReference type="GO" id="GO:0008652">
    <property type="term" value="P:amino acid biosynthetic process"/>
    <property type="evidence" value="ECO:0007669"/>
    <property type="project" value="UniProtKB-KW"/>
</dbReference>
<keyword evidence="4 9" id="KW-0963">Cytoplasm</keyword>
<dbReference type="Pfam" id="PF00275">
    <property type="entry name" value="EPSP_synthase"/>
    <property type="match status" value="1"/>
</dbReference>
<feature type="binding site" evidence="9">
    <location>
        <position position="162"/>
    </location>
    <ligand>
        <name>3-phosphoshikimate</name>
        <dbReference type="ChEBI" id="CHEBI:145989"/>
    </ligand>
</feature>
<feature type="binding site" evidence="9">
    <location>
        <position position="383"/>
    </location>
    <ligand>
        <name>phosphoenolpyruvate</name>
        <dbReference type="ChEBI" id="CHEBI:58702"/>
    </ligand>
</feature>
<evidence type="ECO:0000313" key="12">
    <source>
        <dbReference type="Proteomes" id="UP000661691"/>
    </source>
</evidence>
<dbReference type="SUPFAM" id="SSF55205">
    <property type="entry name" value="EPT/RTPC-like"/>
    <property type="match status" value="1"/>
</dbReference>
<dbReference type="Proteomes" id="UP000661691">
    <property type="component" value="Unassembled WGS sequence"/>
</dbReference>
<dbReference type="FunFam" id="3.65.10.10:FF:000005">
    <property type="entry name" value="3-phosphoshikimate 1-carboxyvinyltransferase"/>
    <property type="match status" value="1"/>
</dbReference>
<comment type="pathway">
    <text evidence="2 9">Metabolic intermediate biosynthesis; chorismate biosynthesis; chorismate from D-erythrose 4-phosphate and phosphoenolpyruvate: step 6/7.</text>
</comment>
<evidence type="ECO:0000256" key="5">
    <source>
        <dbReference type="ARBA" id="ARBA00022605"/>
    </source>
</evidence>
<gene>
    <name evidence="9 11" type="primary">aroA</name>
    <name evidence="11" type="ORF">IC620_04450</name>
</gene>
<protein>
    <recommendedName>
        <fullName evidence="9">3-phosphoshikimate 1-carboxyvinyltransferase</fullName>
        <ecNumber evidence="9">2.5.1.19</ecNumber>
    </recommendedName>
    <alternativeName>
        <fullName evidence="9">5-enolpyruvylshikimate-3-phosphate synthase</fullName>
        <shortName evidence="9">EPSP synthase</shortName>
        <shortName evidence="9">EPSPS</shortName>
    </alternativeName>
</protein>
<comment type="caution">
    <text evidence="9">Lacks conserved residue(s) required for the propagation of feature annotation.</text>
</comment>
<evidence type="ECO:0000256" key="6">
    <source>
        <dbReference type="ARBA" id="ARBA00022679"/>
    </source>
</evidence>
<dbReference type="Gene3D" id="3.65.10.10">
    <property type="entry name" value="Enolpyruvate transferase domain"/>
    <property type="match status" value="2"/>
</dbReference>
<comment type="subcellular location">
    <subcellularLocation>
        <location evidence="9">Cytoplasm</location>
    </subcellularLocation>
</comment>
<evidence type="ECO:0000259" key="10">
    <source>
        <dbReference type="Pfam" id="PF00275"/>
    </source>
</evidence>
<dbReference type="FunFam" id="3.65.10.10:FF:000006">
    <property type="entry name" value="3-phosphoshikimate 1-carboxyvinyltransferase"/>
    <property type="match status" value="1"/>
</dbReference>
<dbReference type="InterPro" id="IPR036968">
    <property type="entry name" value="Enolpyruvate_Tfrase_sf"/>
</dbReference>
<comment type="function">
    <text evidence="1 9">Catalyzes the transfer of the enolpyruvyl moiety of phosphoenolpyruvate (PEP) to the 5-hydroxyl of shikimate-3-phosphate (S3P) to produce enolpyruvyl shikimate-3-phosphate and inorganic phosphate.</text>
</comment>
<dbReference type="EMBL" id="JACXAH010000005">
    <property type="protein sequence ID" value="MBD1371607.1"/>
    <property type="molecule type" value="Genomic_DNA"/>
</dbReference>
<proteinExistence type="inferred from homology"/>
<comment type="caution">
    <text evidence="11">The sequence shown here is derived from an EMBL/GenBank/DDBJ whole genome shotgun (WGS) entry which is preliminary data.</text>
</comment>
<dbReference type="InterPro" id="IPR023193">
    <property type="entry name" value="EPSP_synthase_CS"/>
</dbReference>
<accession>A0A926N920</accession>
<keyword evidence="5 9" id="KW-0028">Amino-acid biosynthesis</keyword>
<evidence type="ECO:0000256" key="9">
    <source>
        <dbReference type="HAMAP-Rule" id="MF_00210"/>
    </source>
</evidence>
<feature type="active site" description="Proton acceptor" evidence="9">
    <location>
        <position position="310"/>
    </location>
</feature>
<dbReference type="InterPro" id="IPR013792">
    <property type="entry name" value="RNA3'P_cycl/enolpyr_Trfase_a/b"/>
</dbReference>
<feature type="binding site" evidence="9">
    <location>
        <position position="164"/>
    </location>
    <ligand>
        <name>phosphoenolpyruvate</name>
        <dbReference type="ChEBI" id="CHEBI:58702"/>
    </ligand>
</feature>
<feature type="binding site" evidence="9">
    <location>
        <position position="16"/>
    </location>
    <ligand>
        <name>3-phosphoshikimate</name>
        <dbReference type="ChEBI" id="CHEBI:145989"/>
    </ligand>
</feature>
<evidence type="ECO:0000256" key="1">
    <source>
        <dbReference type="ARBA" id="ARBA00002174"/>
    </source>
</evidence>
<reference evidence="11" key="1">
    <citation type="submission" date="2020-09" db="EMBL/GenBank/DDBJ databases">
        <title>A novel bacterium of genus Hazenella, isolated from South China Sea.</title>
        <authorList>
            <person name="Huang H."/>
            <person name="Mo K."/>
            <person name="Hu Y."/>
        </authorList>
    </citation>
    <scope>NUCLEOTIDE SEQUENCE</scope>
    <source>
        <strain evidence="11">IB182357</strain>
    </source>
</reference>
<comment type="similarity">
    <text evidence="3 9">Belongs to the EPSP synthase family.</text>
</comment>
<feature type="binding site" evidence="9">
    <location>
        <position position="341"/>
    </location>
    <ligand>
        <name>phosphoenolpyruvate</name>
        <dbReference type="ChEBI" id="CHEBI:58702"/>
    </ligand>
</feature>
<comment type="subunit">
    <text evidence="9">Monomer.</text>
</comment>
<sequence length="423" mass="45039">MRIKPFQKRYTVPGDKSISHRAVLFGAIAKGKTYIDGFLHGEDCLSTVSCLRQLGVDIQMENESSLVIYGQGVEGLQSPLKPLDVGNSGTTIRLMLGILAGTKVSAVLVGDDSIARRPMSRVVEPLRLMGAQIEGREHGRFTPLTVQGSRLSGTHYNSPIASAQVKSALLLAGLQAEGKTVIRETIHSRNHTEMMLPGFGVEVITNGLEVMVPGKQSLIGTHVKVPGDLSSAAFLWAAALMVPGSRMTVEDVGINPTRTGILDVFVQMGATVEIEQTGVWCNEPIGNVTVYGDDLKGVEIGGTLIPRLIDEIPILAVIAAQANGRTIIRDASELKVKETNRITTTVMELQKIGVNISETEDGMVIEGGNEIQGGMCSSHGDHRIGMALAIAGLAARDGVRVNGAEAIKVSFPSFESIITQLSV</sequence>
<feature type="binding site" evidence="9">
    <location>
        <position position="17"/>
    </location>
    <ligand>
        <name>3-phosphoshikimate</name>
        <dbReference type="ChEBI" id="CHEBI:145989"/>
    </ligand>
</feature>
<dbReference type="PANTHER" id="PTHR21090:SF5">
    <property type="entry name" value="PENTAFUNCTIONAL AROM POLYPEPTIDE"/>
    <property type="match status" value="1"/>
</dbReference>
<keyword evidence="7 9" id="KW-0057">Aromatic amino acid biosynthesis</keyword>
<dbReference type="InterPro" id="IPR006264">
    <property type="entry name" value="EPSP_synthase"/>
</dbReference>
<dbReference type="AlphaFoldDB" id="A0A926N920"/>
<evidence type="ECO:0000256" key="3">
    <source>
        <dbReference type="ARBA" id="ARBA00009948"/>
    </source>
</evidence>